<sequence length="186" mass="20744">MVSTSDFDHKVVSSSLSGDRTAQFNALPAIRSRQISDAQQGQPREHAAEDFWYPSGQLHYSITLPPDYETLMCKEKATTKLPLPPVSISPEGEGCVGQGSALYRLGTEWLESCLAKKDLGQQLDMNQQCVLVAKKGNGILAWISNSVASRTWEMIIPLYSALVRSHVECYVQFWSLHDQKDIEVLE</sequence>
<name>A0ABQ9DVC1_9PASS</name>
<reference evidence="1" key="1">
    <citation type="submission" date="2019-10" db="EMBL/GenBank/DDBJ databases">
        <authorList>
            <person name="Soares A.E.R."/>
            <person name="Aleixo A."/>
            <person name="Schneider P."/>
            <person name="Miyaki C.Y."/>
            <person name="Schneider M.P."/>
            <person name="Mello C."/>
            <person name="Vasconcelos A.T.R."/>
        </authorList>
    </citation>
    <scope>NUCLEOTIDE SEQUENCE</scope>
    <source>
        <tissue evidence="1">Muscle</tissue>
    </source>
</reference>
<organism evidence="1 2">
    <name type="scientific">Willisornis vidua</name>
    <name type="common">Xingu scale-backed antbird</name>
    <dbReference type="NCBI Taxonomy" id="1566151"/>
    <lineage>
        <taxon>Eukaryota</taxon>
        <taxon>Metazoa</taxon>
        <taxon>Chordata</taxon>
        <taxon>Craniata</taxon>
        <taxon>Vertebrata</taxon>
        <taxon>Euteleostomi</taxon>
        <taxon>Archelosauria</taxon>
        <taxon>Archosauria</taxon>
        <taxon>Dinosauria</taxon>
        <taxon>Saurischia</taxon>
        <taxon>Theropoda</taxon>
        <taxon>Coelurosauria</taxon>
        <taxon>Aves</taxon>
        <taxon>Neognathae</taxon>
        <taxon>Neoaves</taxon>
        <taxon>Telluraves</taxon>
        <taxon>Australaves</taxon>
        <taxon>Passeriformes</taxon>
        <taxon>Thamnophilidae</taxon>
        <taxon>Willisornis</taxon>
    </lineage>
</organism>
<gene>
    <name evidence="1" type="ORF">WISP_08156</name>
</gene>
<evidence type="ECO:0000313" key="2">
    <source>
        <dbReference type="Proteomes" id="UP001145742"/>
    </source>
</evidence>
<proteinExistence type="predicted"/>
<dbReference type="Proteomes" id="UP001145742">
    <property type="component" value="Unassembled WGS sequence"/>
</dbReference>
<protein>
    <submittedName>
        <fullName evidence="1">Uncharacterized protein</fullName>
    </submittedName>
</protein>
<comment type="caution">
    <text evidence="1">The sequence shown here is derived from an EMBL/GenBank/DDBJ whole genome shotgun (WGS) entry which is preliminary data.</text>
</comment>
<keyword evidence="2" id="KW-1185">Reference proteome</keyword>
<accession>A0ABQ9DVC1</accession>
<dbReference type="PANTHER" id="PTHR33332">
    <property type="entry name" value="REVERSE TRANSCRIPTASE DOMAIN-CONTAINING PROTEIN"/>
    <property type="match status" value="1"/>
</dbReference>
<dbReference type="EMBL" id="WHWB01031981">
    <property type="protein sequence ID" value="KAJ7427314.1"/>
    <property type="molecule type" value="Genomic_DNA"/>
</dbReference>
<evidence type="ECO:0000313" key="1">
    <source>
        <dbReference type="EMBL" id="KAJ7427314.1"/>
    </source>
</evidence>